<sequence length="92" mass="10927">MKIFKTIIYLILTLAVIFYAIPRVPLFDSSSLAKAFSIVWFFFALLILGSHLDHLLGLDEEKRIRLAHLEKVRLWRKEQHFLQSSKRHYEKA</sequence>
<keyword evidence="1" id="KW-0472">Membrane</keyword>
<dbReference type="OrthoDB" id="2619264at2"/>
<dbReference type="STRING" id="1413211.U473_01270"/>
<reference evidence="2 3" key="1">
    <citation type="submission" date="2016-02" db="EMBL/GenBank/DDBJ databases">
        <title>Draft Genome for Tepidibacillus decaturensis nov. sp. Strain Z9, an Anaerobic, Moderately Thermophilic and Heterotrophic Bacterium from Deep Subsurface of the Illinois Basin, USA.</title>
        <authorList>
            <person name="Dong Y."/>
            <person name="Chang J.Y."/>
            <person name="Sanford R."/>
            <person name="Fouke B.W."/>
        </authorList>
    </citation>
    <scope>NUCLEOTIDE SEQUENCE [LARGE SCALE GENOMIC DNA]</scope>
    <source>
        <strain evidence="2 3">Z9</strain>
    </source>
</reference>
<feature type="transmembrane region" description="Helical" evidence="1">
    <location>
        <begin position="38"/>
        <end position="56"/>
    </location>
</feature>
<gene>
    <name evidence="2" type="ORF">U473_01270</name>
</gene>
<evidence type="ECO:0000313" key="3">
    <source>
        <dbReference type="Proteomes" id="UP000070352"/>
    </source>
</evidence>
<keyword evidence="1" id="KW-1133">Transmembrane helix</keyword>
<comment type="caution">
    <text evidence="2">The sequence shown here is derived from an EMBL/GenBank/DDBJ whole genome shotgun (WGS) entry which is preliminary data.</text>
</comment>
<proteinExistence type="predicted"/>
<evidence type="ECO:0000313" key="2">
    <source>
        <dbReference type="EMBL" id="KXG42814.1"/>
    </source>
</evidence>
<dbReference type="RefSeq" id="WP_068722615.1">
    <property type="nucleotide sequence ID" value="NZ_LSKU01000001.1"/>
</dbReference>
<feature type="transmembrane region" description="Helical" evidence="1">
    <location>
        <begin position="7"/>
        <end position="26"/>
    </location>
</feature>
<name>A0A135L1D6_9BACI</name>
<keyword evidence="3" id="KW-1185">Reference proteome</keyword>
<keyword evidence="1" id="KW-0812">Transmembrane</keyword>
<evidence type="ECO:0000256" key="1">
    <source>
        <dbReference type="SAM" id="Phobius"/>
    </source>
</evidence>
<dbReference type="Proteomes" id="UP000070352">
    <property type="component" value="Unassembled WGS sequence"/>
</dbReference>
<dbReference type="AlphaFoldDB" id="A0A135L1D6"/>
<accession>A0A135L1D6</accession>
<protein>
    <submittedName>
        <fullName evidence="2">Uncharacterized protein</fullName>
    </submittedName>
</protein>
<dbReference type="EMBL" id="LSKU01000001">
    <property type="protein sequence ID" value="KXG42814.1"/>
    <property type="molecule type" value="Genomic_DNA"/>
</dbReference>
<organism evidence="2 3">
    <name type="scientific">Tepidibacillus decaturensis</name>
    <dbReference type="NCBI Taxonomy" id="1413211"/>
    <lineage>
        <taxon>Bacteria</taxon>
        <taxon>Bacillati</taxon>
        <taxon>Bacillota</taxon>
        <taxon>Bacilli</taxon>
        <taxon>Bacillales</taxon>
        <taxon>Bacillaceae</taxon>
        <taxon>Tepidibacillus</taxon>
    </lineage>
</organism>